<proteinExistence type="predicted"/>
<keyword evidence="2" id="KW-1185">Reference proteome</keyword>
<sequence>MKYVFGYPTANKYRVPGDGSTDRDRAKTVMTLNPNMPMDIHGLSSTPTPWEQFNASTHTYYEISNDQCSTNNHFHSRKMAF</sequence>
<dbReference type="Proteomes" id="UP001164746">
    <property type="component" value="Chromosome 6"/>
</dbReference>
<name>A0ABY7EJC8_MYAAR</name>
<reference evidence="1" key="1">
    <citation type="submission" date="2022-11" db="EMBL/GenBank/DDBJ databases">
        <title>Centuries of genome instability and evolution in soft-shell clam transmissible cancer (bioRxiv).</title>
        <authorList>
            <person name="Hart S.F.M."/>
            <person name="Yonemitsu M.A."/>
            <person name="Giersch R.M."/>
            <person name="Beal B.F."/>
            <person name="Arriagada G."/>
            <person name="Davis B.W."/>
            <person name="Ostrander E.A."/>
            <person name="Goff S.P."/>
            <person name="Metzger M.J."/>
        </authorList>
    </citation>
    <scope>NUCLEOTIDE SEQUENCE</scope>
    <source>
        <strain evidence="1">MELC-2E11</strain>
        <tissue evidence="1">Siphon/mantle</tissue>
    </source>
</reference>
<gene>
    <name evidence="1" type="ORF">MAR_019072</name>
</gene>
<dbReference type="EMBL" id="CP111017">
    <property type="protein sequence ID" value="WAR09114.1"/>
    <property type="molecule type" value="Genomic_DNA"/>
</dbReference>
<evidence type="ECO:0000313" key="1">
    <source>
        <dbReference type="EMBL" id="WAR09114.1"/>
    </source>
</evidence>
<organism evidence="1 2">
    <name type="scientific">Mya arenaria</name>
    <name type="common">Soft-shell clam</name>
    <dbReference type="NCBI Taxonomy" id="6604"/>
    <lineage>
        <taxon>Eukaryota</taxon>
        <taxon>Metazoa</taxon>
        <taxon>Spiralia</taxon>
        <taxon>Lophotrochozoa</taxon>
        <taxon>Mollusca</taxon>
        <taxon>Bivalvia</taxon>
        <taxon>Autobranchia</taxon>
        <taxon>Heteroconchia</taxon>
        <taxon>Euheterodonta</taxon>
        <taxon>Imparidentia</taxon>
        <taxon>Neoheterodontei</taxon>
        <taxon>Myida</taxon>
        <taxon>Myoidea</taxon>
        <taxon>Myidae</taxon>
        <taxon>Mya</taxon>
    </lineage>
</organism>
<feature type="non-terminal residue" evidence="1">
    <location>
        <position position="81"/>
    </location>
</feature>
<accession>A0ABY7EJC8</accession>
<evidence type="ECO:0000313" key="2">
    <source>
        <dbReference type="Proteomes" id="UP001164746"/>
    </source>
</evidence>
<protein>
    <submittedName>
        <fullName evidence="1">Uncharacterized protein</fullName>
    </submittedName>
</protein>